<gene>
    <name evidence="2" type="ORF">B0E34_04605</name>
</gene>
<evidence type="ECO:0000256" key="1">
    <source>
        <dbReference type="SAM" id="MobiDB-lite"/>
    </source>
</evidence>
<dbReference type="InterPro" id="IPR011990">
    <property type="entry name" value="TPR-like_helical_dom_sf"/>
</dbReference>
<name>A0A202C8B0_9FLAO</name>
<proteinExistence type="predicted"/>
<feature type="region of interest" description="Disordered" evidence="1">
    <location>
        <begin position="367"/>
        <end position="388"/>
    </location>
</feature>
<dbReference type="AlphaFoldDB" id="A0A202C8B0"/>
<evidence type="ECO:0000313" key="3">
    <source>
        <dbReference type="Proteomes" id="UP000196355"/>
    </source>
</evidence>
<accession>A0A202C8B0</accession>
<comment type="caution">
    <text evidence="2">The sequence shown here is derived from an EMBL/GenBank/DDBJ whole genome shotgun (WGS) entry which is preliminary data.</text>
</comment>
<dbReference type="RefSeq" id="WP_087707498.1">
    <property type="nucleotide sequence ID" value="NZ_MVAG01000084.1"/>
</dbReference>
<evidence type="ECO:0000313" key="2">
    <source>
        <dbReference type="EMBL" id="OVE59980.1"/>
    </source>
</evidence>
<dbReference type="Proteomes" id="UP000196355">
    <property type="component" value="Unassembled WGS sequence"/>
</dbReference>
<dbReference type="PROSITE" id="PS51257">
    <property type="entry name" value="PROKAR_LIPOPROTEIN"/>
    <property type="match status" value="1"/>
</dbReference>
<reference evidence="3" key="1">
    <citation type="submission" date="2017-02" db="EMBL/GenBank/DDBJ databases">
        <authorList>
            <person name="Tetz G."/>
            <person name="Tetz V."/>
        </authorList>
    </citation>
    <scope>NUCLEOTIDE SEQUENCE [LARGE SCALE GENOMIC DNA]</scope>
    <source>
        <strain evidence="3">VT16-26</strain>
    </source>
</reference>
<sequence>MKKIFLYSSIVLTAFISSCREIDDNISPNNVDPSEISPRQTLTAAENLVMAAQAGTMNSLSNVWTNTWAGNYYYFGNPLTREYSLDISNTFGTGIWTSSYNAANNLQGIIDKGASLPLHSAIARILKSYQLQYVVDFYGDAPYSEAFKGQNNLTPKYDDDATIYRALVEEINKAIADIDATVQNGDNVVTSQEDIIFGGDMASWKKFAKNVKLKILLRQSKVTTASVKSFVDAQLQSLGTANPNDFYLADVTINPGYSNKNSATPNPLFNNYGSVNFQGSALNINGWRLYKASQYYANSVNGTSYGIASRDLRGTQMFRRLSTSNAQQPASSVTGIRQGGAKPAGSTEWQYSFIGWKFIGSQWNGNLPSPTPPTASPATGQNPDESNNLIYGMLNGDTSAGAKIAEIGAAMDGYLALGAENKLLLAEAAVLYPQYFTFNAQTQYNAAITDSYQFYGLTVAQATAYINNINTTSVGWNLSSDKIAAIQFQRFASLANLRQVETYINFLKTGYPVITNADNAIYPNKPYRLIYPVSEYTGNSSNVPNINQAQVFVKNQFTPFWNQN</sequence>
<dbReference type="Pfam" id="PF12771">
    <property type="entry name" value="SusD-like_2"/>
    <property type="match status" value="2"/>
</dbReference>
<dbReference type="Gene3D" id="1.25.40.390">
    <property type="match status" value="2"/>
</dbReference>
<evidence type="ECO:0008006" key="4">
    <source>
        <dbReference type="Google" id="ProtNLM"/>
    </source>
</evidence>
<organism evidence="2 3">
    <name type="scientific">Chryseobacterium mucoviscidosis</name>
    <dbReference type="NCBI Taxonomy" id="1945581"/>
    <lineage>
        <taxon>Bacteria</taxon>
        <taxon>Pseudomonadati</taxon>
        <taxon>Bacteroidota</taxon>
        <taxon>Flavobacteriia</taxon>
        <taxon>Flavobacteriales</taxon>
        <taxon>Weeksellaceae</taxon>
        <taxon>Chryseobacterium group</taxon>
        <taxon>Chryseobacterium</taxon>
    </lineage>
</organism>
<dbReference type="SUPFAM" id="SSF48452">
    <property type="entry name" value="TPR-like"/>
    <property type="match status" value="1"/>
</dbReference>
<dbReference type="EMBL" id="MVAG01000084">
    <property type="protein sequence ID" value="OVE59980.1"/>
    <property type="molecule type" value="Genomic_DNA"/>
</dbReference>
<protein>
    <recommendedName>
        <fullName evidence="4">SusD/RagB family nutrient-binding outer membrane lipoprotein</fullName>
    </recommendedName>
</protein>
<keyword evidence="3" id="KW-1185">Reference proteome</keyword>
<dbReference type="InterPro" id="IPR041662">
    <property type="entry name" value="SusD-like_2"/>
</dbReference>